<keyword evidence="1" id="KW-0732">Signal</keyword>
<dbReference type="InterPro" id="IPR010239">
    <property type="entry name" value="CHP02001"/>
</dbReference>
<dbReference type="Pfam" id="PF09694">
    <property type="entry name" value="Gcw_chp"/>
    <property type="match status" value="1"/>
</dbReference>
<gene>
    <name evidence="2" type="ORF">HELGO_WM8642</name>
</gene>
<dbReference type="NCBIfam" id="TIGR02001">
    <property type="entry name" value="gcw_chp"/>
    <property type="match status" value="1"/>
</dbReference>
<evidence type="ECO:0000256" key="1">
    <source>
        <dbReference type="SAM" id="SignalP"/>
    </source>
</evidence>
<evidence type="ECO:0000313" key="2">
    <source>
        <dbReference type="EMBL" id="CAA6818880.1"/>
    </source>
</evidence>
<protein>
    <recommendedName>
        <fullName evidence="3">Porin domain-containing protein</fullName>
    </recommendedName>
</protein>
<sequence length="223" mass="23663">MKFTKLSLIAAVAVSAITTTAMAELEVSANVSVTNNYVWRGMTQSNNAAAVQGGLDLGMGGFYLGTWLSNVDFSGGAGAGDTEVDGYVGYAGEIEGFGYDLGYIKYGYLDVPMGNFDEAYLGLSYDFGVASVGATYSMGMDDFRGTTTEVPDYIAVEASIPVMQDYSLDLGYGDYDTFGTNYSAGVSKSFDKVDFSLTYSVFEHETTSSSDENNLIVSAGTSF</sequence>
<evidence type="ECO:0008006" key="3">
    <source>
        <dbReference type="Google" id="ProtNLM"/>
    </source>
</evidence>
<proteinExistence type="predicted"/>
<accession>A0A6S6TQG8</accession>
<organism evidence="2">
    <name type="scientific">uncultured Sulfurovum sp</name>
    <dbReference type="NCBI Taxonomy" id="269237"/>
    <lineage>
        <taxon>Bacteria</taxon>
        <taxon>Pseudomonadati</taxon>
        <taxon>Campylobacterota</taxon>
        <taxon>Epsilonproteobacteria</taxon>
        <taxon>Campylobacterales</taxon>
        <taxon>Sulfurovaceae</taxon>
        <taxon>Sulfurovum</taxon>
        <taxon>environmental samples</taxon>
    </lineage>
</organism>
<reference evidence="2" key="1">
    <citation type="submission" date="2020-01" db="EMBL/GenBank/DDBJ databases">
        <authorList>
            <person name="Meier V. D."/>
            <person name="Meier V D."/>
        </authorList>
    </citation>
    <scope>NUCLEOTIDE SEQUENCE</scope>
    <source>
        <strain evidence="2">HLG_WM_MAG_04</strain>
    </source>
</reference>
<dbReference type="EMBL" id="CACVAX010000053">
    <property type="protein sequence ID" value="CAA6818880.1"/>
    <property type="molecule type" value="Genomic_DNA"/>
</dbReference>
<feature type="signal peptide" evidence="1">
    <location>
        <begin position="1"/>
        <end position="23"/>
    </location>
</feature>
<feature type="chain" id="PRO_5027769654" description="Porin domain-containing protein" evidence="1">
    <location>
        <begin position="24"/>
        <end position="223"/>
    </location>
</feature>
<name>A0A6S6TQG8_9BACT</name>
<dbReference type="AlphaFoldDB" id="A0A6S6TQG8"/>